<dbReference type="AlphaFoldDB" id="A0A0A9H7L3"/>
<reference evidence="1" key="2">
    <citation type="journal article" date="2015" name="Data Brief">
        <title>Shoot transcriptome of the giant reed, Arundo donax.</title>
        <authorList>
            <person name="Barrero R.A."/>
            <person name="Guerrero F.D."/>
            <person name="Moolhuijzen P."/>
            <person name="Goolsby J.A."/>
            <person name="Tidwell J."/>
            <person name="Bellgard S.E."/>
            <person name="Bellgard M.I."/>
        </authorList>
    </citation>
    <scope>NUCLEOTIDE SEQUENCE</scope>
    <source>
        <tissue evidence="1">Shoot tissue taken approximately 20 cm above the soil surface</tissue>
    </source>
</reference>
<organism evidence="1">
    <name type="scientific">Arundo donax</name>
    <name type="common">Giant reed</name>
    <name type="synonym">Donax arundinaceus</name>
    <dbReference type="NCBI Taxonomy" id="35708"/>
    <lineage>
        <taxon>Eukaryota</taxon>
        <taxon>Viridiplantae</taxon>
        <taxon>Streptophyta</taxon>
        <taxon>Embryophyta</taxon>
        <taxon>Tracheophyta</taxon>
        <taxon>Spermatophyta</taxon>
        <taxon>Magnoliopsida</taxon>
        <taxon>Liliopsida</taxon>
        <taxon>Poales</taxon>
        <taxon>Poaceae</taxon>
        <taxon>PACMAD clade</taxon>
        <taxon>Arundinoideae</taxon>
        <taxon>Arundineae</taxon>
        <taxon>Arundo</taxon>
    </lineage>
</organism>
<name>A0A0A9H7L3_ARUDO</name>
<proteinExistence type="predicted"/>
<reference evidence="1" key="1">
    <citation type="submission" date="2014-09" db="EMBL/GenBank/DDBJ databases">
        <authorList>
            <person name="Magalhaes I.L.F."/>
            <person name="Oliveira U."/>
            <person name="Santos F.R."/>
            <person name="Vidigal T.H.D.A."/>
            <person name="Brescovit A.D."/>
            <person name="Santos A.J."/>
        </authorList>
    </citation>
    <scope>NUCLEOTIDE SEQUENCE</scope>
    <source>
        <tissue evidence="1">Shoot tissue taken approximately 20 cm above the soil surface</tissue>
    </source>
</reference>
<evidence type="ECO:0000313" key="1">
    <source>
        <dbReference type="EMBL" id="JAE31794.1"/>
    </source>
</evidence>
<sequence>MLFVTILCASCIHYRLSSSDKWGIYPPIFHFLVLIILQQAAVP</sequence>
<protein>
    <submittedName>
        <fullName evidence="1">Uncharacterized protein</fullName>
    </submittedName>
</protein>
<dbReference type="EMBL" id="GBRH01166102">
    <property type="protein sequence ID" value="JAE31794.1"/>
    <property type="molecule type" value="Transcribed_RNA"/>
</dbReference>
<accession>A0A0A9H7L3</accession>